<name>A0ABV2EQN9_9STRE</name>
<evidence type="ECO:0000256" key="6">
    <source>
        <dbReference type="SAM" id="Phobius"/>
    </source>
</evidence>
<keyword evidence="2" id="KW-1003">Cell membrane</keyword>
<evidence type="ECO:0000259" key="7">
    <source>
        <dbReference type="Pfam" id="PF10035"/>
    </source>
</evidence>
<reference evidence="8 9" key="1">
    <citation type="submission" date="2024-06" db="EMBL/GenBank/DDBJ databases">
        <title>Genomic Encyclopedia of Type Strains, Phase IV (KMG-IV): sequencing the most valuable type-strain genomes for metagenomic binning, comparative biology and taxonomic classification.</title>
        <authorList>
            <person name="Goeker M."/>
        </authorList>
    </citation>
    <scope>NUCLEOTIDE SEQUENCE [LARGE SCALE GENOMIC DNA]</scope>
    <source>
        <strain evidence="8 9">DSM 29126</strain>
    </source>
</reference>
<keyword evidence="9" id="KW-1185">Reference proteome</keyword>
<dbReference type="InterPro" id="IPR015867">
    <property type="entry name" value="N-reg_PII/ATP_PRibTrfase_C"/>
</dbReference>
<evidence type="ECO:0000256" key="5">
    <source>
        <dbReference type="ARBA" id="ARBA00023136"/>
    </source>
</evidence>
<keyword evidence="4 6" id="KW-1133">Transmembrane helix</keyword>
<dbReference type="PANTHER" id="PTHR33545">
    <property type="entry name" value="UPF0750 MEMBRANE PROTEIN YITT-RELATED"/>
    <property type="match status" value="1"/>
</dbReference>
<evidence type="ECO:0000313" key="8">
    <source>
        <dbReference type="EMBL" id="MET3533378.1"/>
    </source>
</evidence>
<dbReference type="EMBL" id="JBEPLX010000004">
    <property type="protein sequence ID" value="MET3533378.1"/>
    <property type="molecule type" value="Genomic_DNA"/>
</dbReference>
<evidence type="ECO:0000256" key="3">
    <source>
        <dbReference type="ARBA" id="ARBA00022692"/>
    </source>
</evidence>
<feature type="transmembrane region" description="Helical" evidence="6">
    <location>
        <begin position="156"/>
        <end position="176"/>
    </location>
</feature>
<dbReference type="Pfam" id="PF02588">
    <property type="entry name" value="YitT_membrane"/>
    <property type="match status" value="1"/>
</dbReference>
<evidence type="ECO:0000256" key="1">
    <source>
        <dbReference type="ARBA" id="ARBA00004651"/>
    </source>
</evidence>
<feature type="transmembrane region" description="Helical" evidence="6">
    <location>
        <begin position="20"/>
        <end position="41"/>
    </location>
</feature>
<dbReference type="InterPro" id="IPR019264">
    <property type="entry name" value="DUF2179"/>
</dbReference>
<protein>
    <submittedName>
        <fullName evidence="8">Uncharacterized membrane-anchored protein YitT (DUF2179 family)</fullName>
    </submittedName>
</protein>
<feature type="transmembrane region" description="Helical" evidence="6">
    <location>
        <begin position="116"/>
        <end position="135"/>
    </location>
</feature>
<gene>
    <name evidence="8" type="ORF">ABID50_000531</name>
</gene>
<evidence type="ECO:0000256" key="4">
    <source>
        <dbReference type="ARBA" id="ARBA00022989"/>
    </source>
</evidence>
<feature type="domain" description="DUF2179" evidence="7">
    <location>
        <begin position="229"/>
        <end position="283"/>
    </location>
</feature>
<dbReference type="PANTHER" id="PTHR33545:SF9">
    <property type="entry name" value="UPF0750 MEMBRANE PROTEIN YITE"/>
    <property type="match status" value="1"/>
</dbReference>
<comment type="subcellular location">
    <subcellularLocation>
        <location evidence="1">Cell membrane</location>
        <topology evidence="1">Multi-pass membrane protein</topology>
    </subcellularLocation>
</comment>
<dbReference type="CDD" id="cd16380">
    <property type="entry name" value="YitT_C"/>
    <property type="match status" value="1"/>
</dbReference>
<evidence type="ECO:0000313" key="9">
    <source>
        <dbReference type="Proteomes" id="UP001549134"/>
    </source>
</evidence>
<comment type="caution">
    <text evidence="8">The sequence shown here is derived from an EMBL/GenBank/DDBJ whole genome shotgun (WGS) entry which is preliminary data.</text>
</comment>
<dbReference type="Gene3D" id="3.30.70.120">
    <property type="match status" value="1"/>
</dbReference>
<dbReference type="Proteomes" id="UP001549134">
    <property type="component" value="Unassembled WGS sequence"/>
</dbReference>
<dbReference type="InterPro" id="IPR003740">
    <property type="entry name" value="YitT"/>
</dbReference>
<feature type="transmembrane region" description="Helical" evidence="6">
    <location>
        <begin position="182"/>
        <end position="200"/>
    </location>
</feature>
<keyword evidence="5 6" id="KW-0472">Membrane</keyword>
<dbReference type="Pfam" id="PF10035">
    <property type="entry name" value="DUF2179"/>
    <property type="match status" value="1"/>
</dbReference>
<organism evidence="8 9">
    <name type="scientific">Streptococcus parasuis</name>
    <dbReference type="NCBI Taxonomy" id="1501662"/>
    <lineage>
        <taxon>Bacteria</taxon>
        <taxon>Bacillati</taxon>
        <taxon>Bacillota</taxon>
        <taxon>Bacilli</taxon>
        <taxon>Lactobacillales</taxon>
        <taxon>Streptococcaceae</taxon>
        <taxon>Streptococcus</taxon>
    </lineage>
</organism>
<dbReference type="InterPro" id="IPR051461">
    <property type="entry name" value="UPF0750_membrane"/>
</dbReference>
<accession>A0ABV2EQN9</accession>
<dbReference type="PIRSF" id="PIRSF006483">
    <property type="entry name" value="Membrane_protein_YitT"/>
    <property type="match status" value="1"/>
</dbReference>
<proteinExistence type="predicted"/>
<evidence type="ECO:0000256" key="2">
    <source>
        <dbReference type="ARBA" id="ARBA00022475"/>
    </source>
</evidence>
<feature type="transmembrane region" description="Helical" evidence="6">
    <location>
        <begin position="62"/>
        <end position="83"/>
    </location>
</feature>
<keyword evidence="3 6" id="KW-0812">Transmembrane</keyword>
<sequence length="303" mass="33367">MMDNSIELFFVELIMQRFKEFFLVTIGTFIMAVGFNSLFLANNIASGGISGLAISINKLFEINPATFVFIVNIPLLIACYVFLGRRTFLKTVYGSNIYPFFLKLTDSLPTLTKDPLLAALFGGIIVGIGIGLVFLGNSSTGGTGIITQLLNKLTPIPIGILMGIIDGIIVIIGFIAFDPDSVMYSILALMTITYIVNLMMSGADSSRNVMIISRYHEEIKEYITTVVDRGVTEFPVVGGFTGKEQRMLMTTVSRPEIQKLETNILAIDDTAFLIVMPATQVKGRGFSLQKDHKQYNEDILIPM</sequence>